<feature type="region of interest" description="Disordered" evidence="1">
    <location>
        <begin position="139"/>
        <end position="212"/>
    </location>
</feature>
<comment type="caution">
    <text evidence="2">The sequence shown here is derived from an EMBL/GenBank/DDBJ whole genome shotgun (WGS) entry which is preliminary data.</text>
</comment>
<protein>
    <submittedName>
        <fullName evidence="2">Uncharacterized protein</fullName>
    </submittedName>
</protein>
<feature type="compositionally biased region" description="Low complexity" evidence="1">
    <location>
        <begin position="165"/>
        <end position="212"/>
    </location>
</feature>
<dbReference type="EMBL" id="JAQQWM010000009">
    <property type="protein sequence ID" value="KAK8047134.1"/>
    <property type="molecule type" value="Genomic_DNA"/>
</dbReference>
<proteinExistence type="predicted"/>
<organism evidence="2 3">
    <name type="scientific">Apiospora saccharicola</name>
    <dbReference type="NCBI Taxonomy" id="335842"/>
    <lineage>
        <taxon>Eukaryota</taxon>
        <taxon>Fungi</taxon>
        <taxon>Dikarya</taxon>
        <taxon>Ascomycota</taxon>
        <taxon>Pezizomycotina</taxon>
        <taxon>Sordariomycetes</taxon>
        <taxon>Xylariomycetidae</taxon>
        <taxon>Amphisphaeriales</taxon>
        <taxon>Apiosporaceae</taxon>
        <taxon>Apiospora</taxon>
    </lineage>
</organism>
<sequence>MAFSSANIDSITFGLEGVAVGAADRCVPFLNKEMSSMSIADSQDAFDELREERFACLSQSDEMDWEETTEVTIPFIPAKVNPFLGAEAASKPVNPFVTAKVNPFLDAKAVSKPANPVNPFLPQPAATSLPVEMEIDEWSINDPDNTNANAQPARQRNTRNKQRNNQRQSKGSGNTTKSNNGGSNSTSHKPKGNNNSSRRRSNNGNKNRSQRE</sequence>
<feature type="compositionally biased region" description="Polar residues" evidence="1">
    <location>
        <begin position="142"/>
        <end position="152"/>
    </location>
</feature>
<accession>A0ABR1TN56</accession>
<evidence type="ECO:0000256" key="1">
    <source>
        <dbReference type="SAM" id="MobiDB-lite"/>
    </source>
</evidence>
<evidence type="ECO:0000313" key="3">
    <source>
        <dbReference type="Proteomes" id="UP001446871"/>
    </source>
</evidence>
<reference evidence="2 3" key="1">
    <citation type="submission" date="2023-01" db="EMBL/GenBank/DDBJ databases">
        <title>Analysis of 21 Apiospora genomes using comparative genomics revels a genus with tremendous synthesis potential of carbohydrate active enzymes and secondary metabolites.</title>
        <authorList>
            <person name="Sorensen T."/>
        </authorList>
    </citation>
    <scope>NUCLEOTIDE SEQUENCE [LARGE SCALE GENOMIC DNA]</scope>
    <source>
        <strain evidence="2 3">CBS 83171</strain>
    </source>
</reference>
<evidence type="ECO:0000313" key="2">
    <source>
        <dbReference type="EMBL" id="KAK8047134.1"/>
    </source>
</evidence>
<dbReference type="Proteomes" id="UP001446871">
    <property type="component" value="Unassembled WGS sequence"/>
</dbReference>
<name>A0ABR1TN56_9PEZI</name>
<keyword evidence="3" id="KW-1185">Reference proteome</keyword>
<gene>
    <name evidence="2" type="ORF">PG996_015198</name>
</gene>